<name>A0A0G1Z3J1_9BACT</name>
<dbReference type="EMBL" id="LCQD01000002">
    <property type="protein sequence ID" value="KKW13364.1"/>
    <property type="molecule type" value="Genomic_DNA"/>
</dbReference>
<proteinExistence type="predicted"/>
<dbReference type="Proteomes" id="UP000034588">
    <property type="component" value="Unassembled WGS sequence"/>
</dbReference>
<evidence type="ECO:0000313" key="2">
    <source>
        <dbReference type="Proteomes" id="UP000034588"/>
    </source>
</evidence>
<evidence type="ECO:0008006" key="3">
    <source>
        <dbReference type="Google" id="ProtNLM"/>
    </source>
</evidence>
<sequence>MQSLSLDRDDLTGLDLSGGFLYSVAPVLRKGLTDPSADWIIEGPVSTPQEDWEGEELDIPSVFKGMQVFESYKSPISWDHMYEKTQDNKWIIGRGFPVEKRNGLPILRAKLYKSNPQAQNAIRLLDEGHFLSWSIYGPPPERKGKKVVVKAITMVTLTPWPVNPGCAVVRKSQNAILAKSLMAGSGDAFAAVDGRTLQRDDVEGQPSKKCPGCGAKLRRKSNFCAACGFRVATFSPRGVGRKP</sequence>
<evidence type="ECO:0000313" key="1">
    <source>
        <dbReference type="EMBL" id="KKW13364.1"/>
    </source>
</evidence>
<protein>
    <recommendedName>
        <fullName evidence="3">Zinc-ribbon domain-containing protein</fullName>
    </recommendedName>
</protein>
<organism evidence="1 2">
    <name type="scientific">Candidatus Gottesmanbacteria bacterium GW2011_GWB1_49_7</name>
    <dbReference type="NCBI Taxonomy" id="1618448"/>
    <lineage>
        <taxon>Bacteria</taxon>
        <taxon>Candidatus Gottesmaniibacteriota</taxon>
    </lineage>
</organism>
<gene>
    <name evidence="1" type="ORF">UY48_C0002G0055</name>
</gene>
<reference evidence="1 2" key="1">
    <citation type="journal article" date="2015" name="Nature">
        <title>rRNA introns, odd ribosomes, and small enigmatic genomes across a large radiation of phyla.</title>
        <authorList>
            <person name="Brown C.T."/>
            <person name="Hug L.A."/>
            <person name="Thomas B.C."/>
            <person name="Sharon I."/>
            <person name="Castelle C.J."/>
            <person name="Singh A."/>
            <person name="Wilkins M.J."/>
            <person name="Williams K.H."/>
            <person name="Banfield J.F."/>
        </authorList>
    </citation>
    <scope>NUCLEOTIDE SEQUENCE [LARGE SCALE GENOMIC DNA]</scope>
</reference>
<accession>A0A0G1Z3J1</accession>
<dbReference type="AlphaFoldDB" id="A0A0G1Z3J1"/>
<comment type="caution">
    <text evidence="1">The sequence shown here is derived from an EMBL/GenBank/DDBJ whole genome shotgun (WGS) entry which is preliminary data.</text>
</comment>